<feature type="domain" description="Fibronectin type III-like" evidence="9">
    <location>
        <begin position="658"/>
        <end position="727"/>
    </location>
</feature>
<feature type="signal peptide" evidence="8">
    <location>
        <begin position="1"/>
        <end position="28"/>
    </location>
</feature>
<comment type="similarity">
    <text evidence="2 7">Belongs to the glycosyl hydrolase 3 family.</text>
</comment>
<dbReference type="EMBL" id="GU260713">
    <property type="protein sequence ID" value="ADC36136.1"/>
    <property type="molecule type" value="Genomic_DNA"/>
</dbReference>
<dbReference type="Pfam" id="PF01915">
    <property type="entry name" value="Glyco_hydro_3_C"/>
    <property type="match status" value="1"/>
</dbReference>
<dbReference type="InterPro" id="IPR001764">
    <property type="entry name" value="Glyco_hydro_3_N"/>
</dbReference>
<dbReference type="InterPro" id="IPR019800">
    <property type="entry name" value="Glyco_hydro_3_AS"/>
</dbReference>
<dbReference type="Gene3D" id="3.20.20.300">
    <property type="entry name" value="Glycoside hydrolase, family 3, N-terminal domain"/>
    <property type="match status" value="1"/>
</dbReference>
<accession>E3T742</accession>
<dbReference type="PRINTS" id="PR00133">
    <property type="entry name" value="GLHYDRLASE3"/>
</dbReference>
<organism evidence="10">
    <name type="scientific">uncultured bacterium 253</name>
    <dbReference type="NCBI Taxonomy" id="698385"/>
    <lineage>
        <taxon>Bacteria</taxon>
        <taxon>environmental samples</taxon>
    </lineage>
</organism>
<dbReference type="FunFam" id="2.60.40.10:FF:000495">
    <property type="entry name" value="Periplasmic beta-glucosidase"/>
    <property type="match status" value="1"/>
</dbReference>
<dbReference type="EC" id="3.2.1.21" evidence="3"/>
<dbReference type="InterPro" id="IPR013783">
    <property type="entry name" value="Ig-like_fold"/>
</dbReference>
<dbReference type="SMART" id="SM01217">
    <property type="entry name" value="Fn3_like"/>
    <property type="match status" value="1"/>
</dbReference>
<dbReference type="Pfam" id="PF00933">
    <property type="entry name" value="Glyco_hydro_3"/>
    <property type="match status" value="1"/>
</dbReference>
<dbReference type="SUPFAM" id="SSF52279">
    <property type="entry name" value="Beta-D-glucan exohydrolase, C-terminal domain"/>
    <property type="match status" value="1"/>
</dbReference>
<evidence type="ECO:0000259" key="9">
    <source>
        <dbReference type="SMART" id="SM01217"/>
    </source>
</evidence>
<keyword evidence="4 8" id="KW-0732">Signal</keyword>
<reference evidence="10" key="1">
    <citation type="submission" date="2009-12" db="EMBL/GenBank/DDBJ databases">
        <authorList>
            <person name="Kielak A."/>
            <person name="van Veen J.A."/>
            <person name="Kowalchuk G.A."/>
        </authorList>
    </citation>
    <scope>NUCLEOTIDE SEQUENCE</scope>
</reference>
<keyword evidence="6 7" id="KW-0326">Glycosidase</keyword>
<dbReference type="GO" id="GO:0009251">
    <property type="term" value="P:glucan catabolic process"/>
    <property type="evidence" value="ECO:0007669"/>
    <property type="project" value="TreeGrafter"/>
</dbReference>
<evidence type="ECO:0000256" key="7">
    <source>
        <dbReference type="RuleBase" id="RU361161"/>
    </source>
</evidence>
<dbReference type="FunFam" id="3.40.50.1700:FF:000009">
    <property type="entry name" value="Periplasmic beta-glucosidase"/>
    <property type="match status" value="1"/>
</dbReference>
<proteinExistence type="inferred from homology"/>
<evidence type="ECO:0000256" key="5">
    <source>
        <dbReference type="ARBA" id="ARBA00022801"/>
    </source>
</evidence>
<comment type="catalytic activity">
    <reaction evidence="1">
        <text>Hydrolysis of terminal, non-reducing beta-D-glucosyl residues with release of beta-D-glucose.</text>
        <dbReference type="EC" id="3.2.1.21"/>
    </reaction>
</comment>
<dbReference type="PANTHER" id="PTHR30620">
    <property type="entry name" value="PERIPLASMIC BETA-GLUCOSIDASE-RELATED"/>
    <property type="match status" value="1"/>
</dbReference>
<evidence type="ECO:0000313" key="10">
    <source>
        <dbReference type="EMBL" id="ADC36136.1"/>
    </source>
</evidence>
<feature type="chain" id="PRO_5003180409" description="beta-glucosidase" evidence="8">
    <location>
        <begin position="29"/>
        <end position="752"/>
    </location>
</feature>
<evidence type="ECO:0000256" key="4">
    <source>
        <dbReference type="ARBA" id="ARBA00022729"/>
    </source>
</evidence>
<dbReference type="InterPro" id="IPR036881">
    <property type="entry name" value="Glyco_hydro_3_C_sf"/>
</dbReference>
<sequence>MRSVRFSLLALILLVLTSSLTTPLATSAQNENEKKIDALLKRMTLAEKLGQLQQLDGEGNGSFRPEHPDLIRKGLLGSTLNVRGAKNTNQLQHVAMDESRLKIPVLFGFDVIHGYRTIFPIPLAEASSWDPTSAERSTSIAAREARAAGVRWTFAPMLDIARDPRWGRITEGAGEDQFLGAAFARARVRGFQGTDYSAPDKMLACAKHWVAYGATEGGRDYNTTDMSENTLREIYFPPFKAAVDAGVGTVMSGFNDLNGVPVSANHFTLTEVLRGEWKFDGFVVSDYTSVKELINHGLAFGDQDAARLALNAGVDMEMVSRLFNQQGPQLLKEGKVSPATIDEAVRRILRIKFRLGLFANPYADEARETTSLLTSENRAAARALADRSMVLLKNEGGTLPLSKGIRSIAVIGPLADDHRAPLGWWSGDGKPEDTVTPLMGIRAKVSPATKVNYAKGCDVQGDSTGDIAEAVAVARESELAIVFVGESAEMVGEAASKSSLDLTGCQMDLVKAVQATGKPTIVVLINGRPLTVGWIFDNTPAVLEAWMGGTEAGNAIADVLFGDANPGGKLPVTWPRTVGQVPIYYNHMNTGRPPEANNRYTSKYLDVPWTPQFCFGYGLSYTQFKITNLQLSAPRISATGKLTASVEVENVGKRAGDEVVQLYIHDVAASMTRPVKELKGFQRITLQPGEKKRVEFVLTSEELGFWNREMRFAAEPGEFKVMVGANSEDLIEATFEIEKPNKRQISSRLKGH</sequence>
<dbReference type="InterPro" id="IPR051915">
    <property type="entry name" value="Cellulose_Degrad_GH3"/>
</dbReference>
<dbReference type="PANTHER" id="PTHR30620:SF16">
    <property type="entry name" value="LYSOSOMAL BETA GLUCOSIDASE"/>
    <property type="match status" value="1"/>
</dbReference>
<evidence type="ECO:0000256" key="8">
    <source>
        <dbReference type="SAM" id="SignalP"/>
    </source>
</evidence>
<dbReference type="CAZy" id="GH3">
    <property type="family name" value="Glycoside Hydrolase Family 3"/>
</dbReference>
<dbReference type="InterPro" id="IPR017853">
    <property type="entry name" value="GH"/>
</dbReference>
<dbReference type="FunFam" id="3.20.20.300:FF:000005">
    <property type="entry name" value="Periplasmic beta-glucosidase"/>
    <property type="match status" value="1"/>
</dbReference>
<dbReference type="SUPFAM" id="SSF51445">
    <property type="entry name" value="(Trans)glycosidases"/>
    <property type="match status" value="1"/>
</dbReference>
<evidence type="ECO:0000256" key="2">
    <source>
        <dbReference type="ARBA" id="ARBA00005336"/>
    </source>
</evidence>
<dbReference type="GO" id="GO:0008422">
    <property type="term" value="F:beta-glucosidase activity"/>
    <property type="evidence" value="ECO:0007669"/>
    <property type="project" value="UniProtKB-EC"/>
</dbReference>
<name>E3T742_9BACT</name>
<keyword evidence="5 7" id="KW-0378">Hydrolase</keyword>
<evidence type="ECO:0000256" key="3">
    <source>
        <dbReference type="ARBA" id="ARBA00012744"/>
    </source>
</evidence>
<protein>
    <recommendedName>
        <fullName evidence="3">beta-glucosidase</fullName>
        <ecNumber evidence="3">3.2.1.21</ecNumber>
    </recommendedName>
</protein>
<dbReference type="Gene3D" id="3.40.50.1700">
    <property type="entry name" value="Glycoside hydrolase family 3 C-terminal domain"/>
    <property type="match status" value="1"/>
</dbReference>
<reference evidence="10" key="2">
    <citation type="journal article" date="2010" name="Appl. Environ. Microbiol.">
        <title>Comparative analysis of acidobacterial genomic fragments from terrestrial and aquatic metagenomic libraries, with emphasis on acidobacteria subdivision 6.</title>
        <authorList>
            <person name="Kielak A.M."/>
            <person name="van Veen J.A."/>
            <person name="Kowalchuk G.A."/>
        </authorList>
    </citation>
    <scope>NUCLEOTIDE SEQUENCE</scope>
</reference>
<dbReference type="Gene3D" id="2.60.40.10">
    <property type="entry name" value="Immunoglobulins"/>
    <property type="match status" value="1"/>
</dbReference>
<dbReference type="InterPro" id="IPR002772">
    <property type="entry name" value="Glyco_hydro_3_C"/>
</dbReference>
<evidence type="ECO:0000256" key="6">
    <source>
        <dbReference type="ARBA" id="ARBA00023295"/>
    </source>
</evidence>
<dbReference type="AlphaFoldDB" id="E3T742"/>
<evidence type="ECO:0000256" key="1">
    <source>
        <dbReference type="ARBA" id="ARBA00000448"/>
    </source>
</evidence>
<dbReference type="InterPro" id="IPR026891">
    <property type="entry name" value="Fn3-like"/>
</dbReference>
<dbReference type="Pfam" id="PF14310">
    <property type="entry name" value="Fn3-like"/>
    <property type="match status" value="1"/>
</dbReference>
<dbReference type="PROSITE" id="PS00775">
    <property type="entry name" value="GLYCOSYL_HYDROL_F3"/>
    <property type="match status" value="1"/>
</dbReference>
<dbReference type="InterPro" id="IPR036962">
    <property type="entry name" value="Glyco_hydro_3_N_sf"/>
</dbReference>